<accession>A0A8D2MNV3</accession>
<dbReference type="Gene3D" id="3.30.160.60">
    <property type="entry name" value="Classic Zinc Finger"/>
    <property type="match status" value="1"/>
</dbReference>
<reference evidence="3" key="2">
    <citation type="submission" date="2025-09" db="UniProtKB">
        <authorList>
            <consortium name="Ensembl"/>
        </authorList>
    </citation>
    <scope>IDENTIFICATION</scope>
</reference>
<dbReference type="PROSITE" id="PS00028">
    <property type="entry name" value="ZINC_FINGER_C2H2_1"/>
    <property type="match status" value="3"/>
</dbReference>
<dbReference type="InterPro" id="IPR039258">
    <property type="entry name" value="ZNF511"/>
</dbReference>
<dbReference type="Ensembl" id="ENSZALT00000012924.1">
    <property type="protein sequence ID" value="ENSZALP00000009226.1"/>
    <property type="gene ID" value="ENSZALG00000007957.1"/>
</dbReference>
<name>A0A8D2MNV3_ZONAL</name>
<evidence type="ECO:0000313" key="4">
    <source>
        <dbReference type="Proteomes" id="UP000694413"/>
    </source>
</evidence>
<proteinExistence type="predicted"/>
<reference evidence="3" key="1">
    <citation type="submission" date="2025-08" db="UniProtKB">
        <authorList>
            <consortium name="Ensembl"/>
        </authorList>
    </citation>
    <scope>IDENTIFICATION</scope>
</reference>
<sequence>TSLEEVAERPKVSEFSCHISGCSQVFDTLEGYEHHYNTLHRNVCSFCKRSFPSGNLLDIHILEWHDSLFQIMAEKQNMYQCLVEGCTEKFRSSKDRKDHLVTVHLYPADFRFDRPKKILTGASWAVGNLTRVPALHCGGILLAQGGIWQPLLDFVLSSSILGVGTPEEGEPGIKVFSSSAWAQRGPPQGQARLEEDGDHQYQPQDDARETRVPFWMPVPEVQNGPEEDRDHLYHPQDNAREVNARVPFRMIAPKVQNGPEEDLDYIHHG</sequence>
<evidence type="ECO:0000313" key="3">
    <source>
        <dbReference type="Ensembl" id="ENSZALP00000009226.1"/>
    </source>
</evidence>
<evidence type="ECO:0000256" key="1">
    <source>
        <dbReference type="SAM" id="MobiDB-lite"/>
    </source>
</evidence>
<protein>
    <recommendedName>
        <fullName evidence="2">C2H2-type domain-containing protein</fullName>
    </recommendedName>
</protein>
<dbReference type="InterPro" id="IPR013087">
    <property type="entry name" value="Znf_C2H2_type"/>
</dbReference>
<dbReference type="AlphaFoldDB" id="A0A8D2MNV3"/>
<dbReference type="PANTHER" id="PTHR21354:SF0">
    <property type="entry name" value="ZINC FINGER PROTEIN 511"/>
    <property type="match status" value="1"/>
</dbReference>
<feature type="domain" description="C2H2-type" evidence="2">
    <location>
        <begin position="81"/>
        <end position="104"/>
    </location>
</feature>
<dbReference type="PANTHER" id="PTHR21354">
    <property type="entry name" value="ZINC FINGER PROTEIN 511"/>
    <property type="match status" value="1"/>
</dbReference>
<dbReference type="SMART" id="SM00355">
    <property type="entry name" value="ZnF_C2H2"/>
    <property type="match status" value="3"/>
</dbReference>
<feature type="domain" description="C2H2-type" evidence="2">
    <location>
        <begin position="17"/>
        <end position="40"/>
    </location>
</feature>
<keyword evidence="4" id="KW-1185">Reference proteome</keyword>
<evidence type="ECO:0000259" key="2">
    <source>
        <dbReference type="PROSITE" id="PS00028"/>
    </source>
</evidence>
<feature type="domain" description="C2H2-type" evidence="2">
    <location>
        <begin position="44"/>
        <end position="65"/>
    </location>
</feature>
<organism evidence="3 4">
    <name type="scientific">Zonotrichia albicollis</name>
    <name type="common">White-throated sparrow</name>
    <name type="synonym">Fringilla albicollis</name>
    <dbReference type="NCBI Taxonomy" id="44394"/>
    <lineage>
        <taxon>Eukaryota</taxon>
        <taxon>Metazoa</taxon>
        <taxon>Chordata</taxon>
        <taxon>Craniata</taxon>
        <taxon>Vertebrata</taxon>
        <taxon>Euteleostomi</taxon>
        <taxon>Archelosauria</taxon>
        <taxon>Archosauria</taxon>
        <taxon>Dinosauria</taxon>
        <taxon>Saurischia</taxon>
        <taxon>Theropoda</taxon>
        <taxon>Coelurosauria</taxon>
        <taxon>Aves</taxon>
        <taxon>Neognathae</taxon>
        <taxon>Neoaves</taxon>
        <taxon>Telluraves</taxon>
        <taxon>Australaves</taxon>
        <taxon>Passeriformes</taxon>
        <taxon>Passerellidae</taxon>
        <taxon>Zonotrichia</taxon>
    </lineage>
</organism>
<feature type="region of interest" description="Disordered" evidence="1">
    <location>
        <begin position="177"/>
        <end position="213"/>
    </location>
</feature>
<dbReference type="Proteomes" id="UP000694413">
    <property type="component" value="Unassembled WGS sequence"/>
</dbReference>